<accession>H5TQV2</accession>
<reference evidence="1" key="1">
    <citation type="submission" date="2012-02" db="EMBL/GenBank/DDBJ databases">
        <title>Whole genome shotgun sequence of Gordonia otitidis NBRC 100426.</title>
        <authorList>
            <person name="Yoshida I."/>
            <person name="Hosoyama A."/>
            <person name="Tsuchikane K."/>
            <person name="Katsumata H."/>
            <person name="Yamazaki S."/>
            <person name="Fujita N."/>
        </authorList>
    </citation>
    <scope>NUCLEOTIDE SEQUENCE [LARGE SCALE GENOMIC DNA]</scope>
    <source>
        <strain evidence="1">NBRC 100426</strain>
    </source>
</reference>
<organism evidence="1 2">
    <name type="scientific">Gordonia otitidis (strain DSM 44809 / CCUG 52243 / JCM 12355 / NBRC 100426 / IFM 10032)</name>
    <dbReference type="NCBI Taxonomy" id="1108044"/>
    <lineage>
        <taxon>Bacteria</taxon>
        <taxon>Bacillati</taxon>
        <taxon>Actinomycetota</taxon>
        <taxon>Actinomycetes</taxon>
        <taxon>Mycobacteriales</taxon>
        <taxon>Gordoniaceae</taxon>
        <taxon>Gordonia</taxon>
    </lineage>
</organism>
<dbReference type="SUPFAM" id="SSF46785">
    <property type="entry name" value="Winged helix' DNA-binding domain"/>
    <property type="match status" value="1"/>
</dbReference>
<gene>
    <name evidence="1" type="ORF">GOOTI_186_00020</name>
</gene>
<dbReference type="EMBL" id="BAFB01000186">
    <property type="protein sequence ID" value="GAB35860.1"/>
    <property type="molecule type" value="Genomic_DNA"/>
</dbReference>
<dbReference type="STRING" id="1108044.GOOTI_186_00020"/>
<dbReference type="Proteomes" id="UP000005038">
    <property type="component" value="Unassembled WGS sequence"/>
</dbReference>
<comment type="caution">
    <text evidence="1">The sequence shown here is derived from an EMBL/GenBank/DDBJ whole genome shotgun (WGS) entry which is preliminary data.</text>
</comment>
<dbReference type="AlphaFoldDB" id="H5TQV2"/>
<dbReference type="InterPro" id="IPR011991">
    <property type="entry name" value="ArsR-like_HTH"/>
</dbReference>
<dbReference type="InterPro" id="IPR036388">
    <property type="entry name" value="WH-like_DNA-bd_sf"/>
</dbReference>
<dbReference type="InterPro" id="IPR011990">
    <property type="entry name" value="TPR-like_helical_dom_sf"/>
</dbReference>
<name>H5TQV2_GORO1</name>
<evidence type="ECO:0000313" key="1">
    <source>
        <dbReference type="EMBL" id="GAB35860.1"/>
    </source>
</evidence>
<dbReference type="CDD" id="cd00090">
    <property type="entry name" value="HTH_ARSR"/>
    <property type="match status" value="1"/>
</dbReference>
<dbReference type="Gene3D" id="1.25.40.10">
    <property type="entry name" value="Tetratricopeptide repeat domain"/>
    <property type="match status" value="1"/>
</dbReference>
<proteinExistence type="predicted"/>
<keyword evidence="2" id="KW-1185">Reference proteome</keyword>
<dbReference type="Gene3D" id="1.10.10.10">
    <property type="entry name" value="Winged helix-like DNA-binding domain superfamily/Winged helix DNA-binding domain"/>
    <property type="match status" value="1"/>
</dbReference>
<dbReference type="InterPro" id="IPR036390">
    <property type="entry name" value="WH_DNA-bd_sf"/>
</dbReference>
<protein>
    <submittedName>
        <fullName evidence="1">Uncharacterized protein</fullName>
    </submittedName>
</protein>
<sequence length="651" mass="70482">MAQDSETAARLLVAEIPEDAMGITRYDDLLYEIGVTIGLQLARRSNTTDLEGQILDATADRTLVLVIENLDRVFASISTAGQRNLRSWVETSGQILLFAATPSLFVGVHDRTEPWFGGLITTPLDGLSTEDGRKLLTRLAEDRGDTALATFLDSDVGAARVNAVGTLTGGSPRIWMVLSECLTVDSLDQLIPAVEDLVEGLVPYYQQLLWDLAPNQQAIVRQLAEGAAAAQSTKEIADATGLTQQTVSKALELLRSGRWVSAEKVPGGDKRKTWYSLREPMLRHHFQWRSGRGEPLALVVELLREWYQPGALRTQLAGAAPNSPAERYLVQSLKSQVPTFDFGYSTLSLVDLLAEARRWIDGEDDVYTADCGRYVELCVLMYRGDDVLPAEHMGSRPPLAATDSAVAHCLDSTNRESLVGLLAAASESTTGPTKAGLLLVAGGWLQNIDPSAAVELLHSALAETGGHAPLDFAIRLEIAGCSGRASARQALDELTQMLDEVLEVLGEDHLITLTTRGLIAYYTGETGHPDTALTLYQQFLDDHTRILGPDHPDTLTTRQSVIAILVDSDEPEHALDIALREPPIMPAHLLIALMRLPSAPTGFDVLWHAAHGDEEAYVRLPDELKDVAAKLKTIVAEAPSVTPPAGTPTAP</sequence>
<evidence type="ECO:0000313" key="2">
    <source>
        <dbReference type="Proteomes" id="UP000005038"/>
    </source>
</evidence>